<dbReference type="GO" id="GO:0005524">
    <property type="term" value="F:ATP binding"/>
    <property type="evidence" value="ECO:0007669"/>
    <property type="project" value="UniProtKB-KW"/>
</dbReference>
<dbReference type="STRING" id="5539.A0A3E2GVJ4"/>
<feature type="domain" description="GHMP kinase N-terminal" evidence="16">
    <location>
        <begin position="141"/>
        <end position="207"/>
    </location>
</feature>
<comment type="caution">
    <text evidence="18">The sequence shown here is derived from an EMBL/GenBank/DDBJ whole genome shotgun (WGS) entry which is preliminary data.</text>
</comment>
<evidence type="ECO:0000256" key="10">
    <source>
        <dbReference type="ARBA" id="ARBA00023011"/>
    </source>
</evidence>
<keyword evidence="10" id="KW-0756">Sterol biosynthesis</keyword>
<dbReference type="EMBL" id="NCSJ02000360">
    <property type="protein sequence ID" value="RFU25141.1"/>
    <property type="molecule type" value="Genomic_DNA"/>
</dbReference>
<dbReference type="PANTHER" id="PTHR31814:SF2">
    <property type="entry name" value="PHOSPHOMEVALONATE KINASE"/>
    <property type="match status" value="1"/>
</dbReference>
<dbReference type="GO" id="GO:0005777">
    <property type="term" value="C:peroxisome"/>
    <property type="evidence" value="ECO:0007669"/>
    <property type="project" value="TreeGrafter"/>
</dbReference>
<dbReference type="InterPro" id="IPR013750">
    <property type="entry name" value="GHMP_kinase_C_dom"/>
</dbReference>
<keyword evidence="7" id="KW-0418">Kinase</keyword>
<dbReference type="SUPFAM" id="SSF55060">
    <property type="entry name" value="GHMP Kinase, C-terminal domain"/>
    <property type="match status" value="1"/>
</dbReference>
<dbReference type="GO" id="GO:0010142">
    <property type="term" value="P:farnesyl diphosphate biosynthetic process, mevalonate pathway"/>
    <property type="evidence" value="ECO:0007669"/>
    <property type="project" value="TreeGrafter"/>
</dbReference>
<keyword evidence="13" id="KW-0753">Steroid metabolism</keyword>
<dbReference type="FunFam" id="3.30.70.890:FF:000018">
    <property type="entry name" value="Phosphomevalonate kinase"/>
    <property type="match status" value="1"/>
</dbReference>
<name>A0A3E2GVJ4_SCYLI</name>
<comment type="catalytic activity">
    <reaction evidence="14">
        <text>(R)-5-phosphomevalonate + ATP = (R)-5-diphosphomevalonate + ADP</text>
        <dbReference type="Rhea" id="RHEA:16341"/>
        <dbReference type="ChEBI" id="CHEBI:30616"/>
        <dbReference type="ChEBI" id="CHEBI:57557"/>
        <dbReference type="ChEBI" id="CHEBI:58146"/>
        <dbReference type="ChEBI" id="CHEBI:456216"/>
        <dbReference type="EC" id="2.7.4.2"/>
    </reaction>
    <physiologicalReaction direction="left-to-right" evidence="14">
        <dbReference type="Rhea" id="RHEA:16342"/>
    </physiologicalReaction>
</comment>
<dbReference type="Pfam" id="PF00288">
    <property type="entry name" value="GHMP_kinases_N"/>
    <property type="match status" value="1"/>
</dbReference>
<evidence type="ECO:0000256" key="6">
    <source>
        <dbReference type="ARBA" id="ARBA00022741"/>
    </source>
</evidence>
<organism evidence="18 19">
    <name type="scientific">Scytalidium lignicola</name>
    <name type="common">Hyphomycete</name>
    <dbReference type="NCBI Taxonomy" id="5539"/>
    <lineage>
        <taxon>Eukaryota</taxon>
        <taxon>Fungi</taxon>
        <taxon>Dikarya</taxon>
        <taxon>Ascomycota</taxon>
        <taxon>Pezizomycotina</taxon>
        <taxon>Leotiomycetes</taxon>
        <taxon>Leotiomycetes incertae sedis</taxon>
        <taxon>Scytalidium</taxon>
    </lineage>
</organism>
<keyword evidence="19" id="KW-1185">Reference proteome</keyword>
<evidence type="ECO:0000256" key="13">
    <source>
        <dbReference type="ARBA" id="ARBA00023221"/>
    </source>
</evidence>
<protein>
    <recommendedName>
        <fullName evidence="3">phosphomevalonate kinase</fullName>
        <ecNumber evidence="3">2.7.4.2</ecNumber>
    </recommendedName>
    <alternativeName>
        <fullName evidence="15">Ergosterol biosynthesis protein 8</fullName>
    </alternativeName>
</protein>
<evidence type="ECO:0000256" key="4">
    <source>
        <dbReference type="ARBA" id="ARBA00022516"/>
    </source>
</evidence>
<dbReference type="Proteomes" id="UP000258309">
    <property type="component" value="Unassembled WGS sequence"/>
</dbReference>
<feature type="non-terminal residue" evidence="18">
    <location>
        <position position="1"/>
    </location>
</feature>
<evidence type="ECO:0000256" key="9">
    <source>
        <dbReference type="ARBA" id="ARBA00022955"/>
    </source>
</evidence>
<keyword evidence="11" id="KW-0443">Lipid metabolism</keyword>
<dbReference type="SUPFAM" id="SSF54211">
    <property type="entry name" value="Ribosomal protein S5 domain 2-like"/>
    <property type="match status" value="1"/>
</dbReference>
<keyword evidence="8" id="KW-0067">ATP-binding</keyword>
<dbReference type="EC" id="2.7.4.2" evidence="3"/>
<proteinExistence type="inferred from homology"/>
<evidence type="ECO:0000259" key="16">
    <source>
        <dbReference type="Pfam" id="PF00288"/>
    </source>
</evidence>
<dbReference type="PANTHER" id="PTHR31814">
    <property type="match status" value="1"/>
</dbReference>
<evidence type="ECO:0000256" key="3">
    <source>
        <dbReference type="ARBA" id="ARBA00012958"/>
    </source>
</evidence>
<keyword evidence="9" id="KW-0752">Steroid biosynthesis</keyword>
<dbReference type="InterPro" id="IPR035102">
    <property type="entry name" value="Phosphomevalonate_kinase"/>
</dbReference>
<comment type="similarity">
    <text evidence="2">Belongs to the GHMP kinase family. Mevalonate kinase subfamily.</text>
</comment>
<evidence type="ECO:0000256" key="5">
    <source>
        <dbReference type="ARBA" id="ARBA00022679"/>
    </source>
</evidence>
<dbReference type="InterPro" id="IPR016005">
    <property type="entry name" value="Erg8"/>
</dbReference>
<evidence type="ECO:0000256" key="12">
    <source>
        <dbReference type="ARBA" id="ARBA00023166"/>
    </source>
</evidence>
<evidence type="ECO:0000256" key="8">
    <source>
        <dbReference type="ARBA" id="ARBA00022840"/>
    </source>
</evidence>
<gene>
    <name evidence="18" type="ORF">B7463_g11206</name>
</gene>
<dbReference type="Gene3D" id="3.30.230.10">
    <property type="match status" value="1"/>
</dbReference>
<dbReference type="InterPro" id="IPR036554">
    <property type="entry name" value="GHMP_kinase_C_sf"/>
</dbReference>
<evidence type="ECO:0000313" key="19">
    <source>
        <dbReference type="Proteomes" id="UP000258309"/>
    </source>
</evidence>
<evidence type="ECO:0000256" key="14">
    <source>
        <dbReference type="ARBA" id="ARBA00029326"/>
    </source>
</evidence>
<reference evidence="18 19" key="1">
    <citation type="submission" date="2018-05" db="EMBL/GenBank/DDBJ databases">
        <title>Draft genome sequence of Scytalidium lignicola DSM 105466, a ubiquitous saprotrophic fungus.</title>
        <authorList>
            <person name="Buettner E."/>
            <person name="Gebauer A.M."/>
            <person name="Hofrichter M."/>
            <person name="Liers C."/>
            <person name="Kellner H."/>
        </authorList>
    </citation>
    <scope>NUCLEOTIDE SEQUENCE [LARGE SCALE GENOMIC DNA]</scope>
    <source>
        <strain evidence="18 19">DSM 105466</strain>
    </source>
</reference>
<feature type="domain" description="GHMP kinase C-terminal" evidence="17">
    <location>
        <begin position="317"/>
        <end position="379"/>
    </location>
</feature>
<comment type="pathway">
    <text evidence="1">Isoprenoid biosynthesis; isopentenyl diphosphate biosynthesis via mevalonate pathway; isopentenyl diphosphate from (R)-mevalonate: step 2/3.</text>
</comment>
<dbReference type="OMA" id="LVIHRTM"/>
<dbReference type="InterPro" id="IPR020568">
    <property type="entry name" value="Ribosomal_Su5_D2-typ_SF"/>
</dbReference>
<dbReference type="InterPro" id="IPR006204">
    <property type="entry name" value="GHMP_kinase_N_dom"/>
</dbReference>
<evidence type="ECO:0000256" key="1">
    <source>
        <dbReference type="ARBA" id="ARBA00005017"/>
    </source>
</evidence>
<keyword evidence="12" id="KW-1207">Sterol metabolism</keyword>
<accession>A0A3E2GVJ4</accession>
<dbReference type="InterPro" id="IPR014721">
    <property type="entry name" value="Ribsml_uS5_D2-typ_fold_subgr"/>
</dbReference>
<dbReference type="Pfam" id="PF08544">
    <property type="entry name" value="GHMP_kinases_C"/>
    <property type="match status" value="1"/>
</dbReference>
<dbReference type="OrthoDB" id="10262935at2759"/>
<dbReference type="GO" id="GO:0019287">
    <property type="term" value="P:isopentenyl diphosphate biosynthetic process, mevalonate pathway"/>
    <property type="evidence" value="ECO:0007669"/>
    <property type="project" value="UniProtKB-UniPathway"/>
</dbReference>
<keyword evidence="4" id="KW-0444">Lipid biosynthesis</keyword>
<evidence type="ECO:0000313" key="18">
    <source>
        <dbReference type="EMBL" id="RFU25141.1"/>
    </source>
</evidence>
<evidence type="ECO:0000259" key="17">
    <source>
        <dbReference type="Pfam" id="PF08544"/>
    </source>
</evidence>
<dbReference type="GO" id="GO:0006696">
    <property type="term" value="P:ergosterol biosynthetic process"/>
    <property type="evidence" value="ECO:0007669"/>
    <property type="project" value="TreeGrafter"/>
</dbReference>
<evidence type="ECO:0000256" key="2">
    <source>
        <dbReference type="ARBA" id="ARBA00006495"/>
    </source>
</evidence>
<keyword evidence="5" id="KW-0808">Transferase</keyword>
<evidence type="ECO:0000256" key="11">
    <source>
        <dbReference type="ARBA" id="ARBA00023098"/>
    </source>
</evidence>
<dbReference type="UniPathway" id="UPA00057">
    <property type="reaction ID" value="UER00099"/>
</dbReference>
<evidence type="ECO:0000256" key="15">
    <source>
        <dbReference type="ARBA" id="ARBA00081328"/>
    </source>
</evidence>
<dbReference type="Gene3D" id="3.30.70.890">
    <property type="entry name" value="GHMP kinase, C-terminal domain"/>
    <property type="match status" value="1"/>
</dbReference>
<feature type="non-terminal residue" evidence="18">
    <location>
        <position position="423"/>
    </location>
</feature>
<dbReference type="AlphaFoldDB" id="A0A3E2GVJ4"/>
<dbReference type="GO" id="GO:0004631">
    <property type="term" value="F:phosphomevalonate kinase activity"/>
    <property type="evidence" value="ECO:0007669"/>
    <property type="project" value="UniProtKB-EC"/>
</dbReference>
<dbReference type="PIRSF" id="PIRSF017288">
    <property type="entry name" value="PMK_GHMP_euk"/>
    <property type="match status" value="1"/>
</dbReference>
<sequence>LDRAYTGLVFGLSARIHVLVQDFQPTTAGVQLSEIVVRSPQFKDAVWSYGFYLAEEDGGMEVTQIESSPAISSSSRNLFIETALSYALTYITSVLPSQNIKPSSVTILADNDYYSQPNKSTSNSSKPTSFTSYGIPITQVHKTGLGSSAALVTAFTGAILSHYLPPSLFNPSTPAGLSMLHNLSQASHCAAQGKIGSGFDVAAAVYGSCIYRRFSPRILENVGVAGERGFASRVKIVVEEAWDVEVAKEGVQVPAGYALRMCDVDCGSQTVSMVRQVLAWRKEDGEGSKRIWDQLQASNEALAAALSSSAPSVEEIAGAFAAIREKIREMGSRSSVPIEPPEQTSLLDALTEVDGVVGGVVPGAGGYDAVCLLVKDDEETTRRLETVLEKWTKDKGGSVKLLGTRGETQGVKVEDKSRYTELF</sequence>
<keyword evidence="6" id="KW-0547">Nucleotide-binding</keyword>
<evidence type="ECO:0000256" key="7">
    <source>
        <dbReference type="ARBA" id="ARBA00022777"/>
    </source>
</evidence>